<name>A0A2N5XLN4_9HYPH</name>
<evidence type="ECO:0000313" key="1">
    <source>
        <dbReference type="EMBL" id="PLW75403.1"/>
    </source>
</evidence>
<dbReference type="Proteomes" id="UP000234881">
    <property type="component" value="Unassembled WGS sequence"/>
</dbReference>
<proteinExistence type="predicted"/>
<dbReference type="RefSeq" id="WP_101535556.1">
    <property type="nucleotide sequence ID" value="NZ_PKUQ01000052.1"/>
</dbReference>
<sequence>MMLTEENPLIADVKSQLAQQAELIRILQEQVNGLSEGIEALSSHQQKTADQSGPKLDWS</sequence>
<reference evidence="1 2" key="1">
    <citation type="submission" date="2018-01" db="EMBL/GenBank/DDBJ databases">
        <title>The draft genome sequence of Cohaesibacter sp. H1304.</title>
        <authorList>
            <person name="Wang N.-N."/>
            <person name="Du Z.-J."/>
        </authorList>
    </citation>
    <scope>NUCLEOTIDE SEQUENCE [LARGE SCALE GENOMIC DNA]</scope>
    <source>
        <strain evidence="1 2">H1304</strain>
    </source>
</reference>
<accession>A0A2N5XLN4</accession>
<protein>
    <submittedName>
        <fullName evidence="1">Uncharacterized protein</fullName>
    </submittedName>
</protein>
<evidence type="ECO:0000313" key="2">
    <source>
        <dbReference type="Proteomes" id="UP000234881"/>
    </source>
</evidence>
<dbReference type="AlphaFoldDB" id="A0A2N5XLN4"/>
<organism evidence="1 2">
    <name type="scientific">Cohaesibacter celericrescens</name>
    <dbReference type="NCBI Taxonomy" id="2067669"/>
    <lineage>
        <taxon>Bacteria</taxon>
        <taxon>Pseudomonadati</taxon>
        <taxon>Pseudomonadota</taxon>
        <taxon>Alphaproteobacteria</taxon>
        <taxon>Hyphomicrobiales</taxon>
        <taxon>Cohaesibacteraceae</taxon>
    </lineage>
</organism>
<keyword evidence="2" id="KW-1185">Reference proteome</keyword>
<comment type="caution">
    <text evidence="1">The sequence shown here is derived from an EMBL/GenBank/DDBJ whole genome shotgun (WGS) entry which is preliminary data.</text>
</comment>
<gene>
    <name evidence="1" type="ORF">C0081_20265</name>
</gene>
<dbReference type="EMBL" id="PKUQ01000052">
    <property type="protein sequence ID" value="PLW75403.1"/>
    <property type="molecule type" value="Genomic_DNA"/>
</dbReference>